<dbReference type="InterPro" id="IPR015422">
    <property type="entry name" value="PyrdxlP-dep_Trfase_small"/>
</dbReference>
<dbReference type="PANTHER" id="PTHR43686:SF1">
    <property type="entry name" value="AMINOTRAN_5 DOMAIN-CONTAINING PROTEIN"/>
    <property type="match status" value="1"/>
</dbReference>
<accession>A0A1D2MEK4</accession>
<dbReference type="InterPro" id="IPR015421">
    <property type="entry name" value="PyrdxlP-dep_Trfase_major"/>
</dbReference>
<dbReference type="Proteomes" id="UP000094527">
    <property type="component" value="Unassembled WGS sequence"/>
</dbReference>
<dbReference type="Gene3D" id="3.40.640.10">
    <property type="entry name" value="Type I PLP-dependent aspartate aminotransferase-like (Major domain)"/>
    <property type="match status" value="1"/>
</dbReference>
<keyword evidence="3" id="KW-1185">Reference proteome</keyword>
<evidence type="ECO:0000313" key="3">
    <source>
        <dbReference type="Proteomes" id="UP000094527"/>
    </source>
</evidence>
<dbReference type="Pfam" id="PF00266">
    <property type="entry name" value="Aminotran_5"/>
    <property type="match status" value="1"/>
</dbReference>
<proteinExistence type="predicted"/>
<dbReference type="SUPFAM" id="SSF53383">
    <property type="entry name" value="PLP-dependent transferases"/>
    <property type="match status" value="1"/>
</dbReference>
<dbReference type="OrthoDB" id="420046at2759"/>
<organism evidence="2 3">
    <name type="scientific">Orchesella cincta</name>
    <name type="common">Springtail</name>
    <name type="synonym">Podura cincta</name>
    <dbReference type="NCBI Taxonomy" id="48709"/>
    <lineage>
        <taxon>Eukaryota</taxon>
        <taxon>Metazoa</taxon>
        <taxon>Ecdysozoa</taxon>
        <taxon>Arthropoda</taxon>
        <taxon>Hexapoda</taxon>
        <taxon>Collembola</taxon>
        <taxon>Entomobryomorpha</taxon>
        <taxon>Entomobryoidea</taxon>
        <taxon>Orchesellidae</taxon>
        <taxon>Orchesellinae</taxon>
        <taxon>Orchesella</taxon>
    </lineage>
</organism>
<evidence type="ECO:0000259" key="1">
    <source>
        <dbReference type="Pfam" id="PF00266"/>
    </source>
</evidence>
<protein>
    <submittedName>
        <fullName evidence="2">Putative cysteine desulfurase</fullName>
    </submittedName>
</protein>
<dbReference type="InterPro" id="IPR015424">
    <property type="entry name" value="PyrdxlP-dep_Trfase"/>
</dbReference>
<gene>
    <name evidence="2" type="ORF">Ocin01_15370</name>
</gene>
<dbReference type="STRING" id="48709.A0A1D2MEK4"/>
<dbReference type="EMBL" id="LJIJ01001596">
    <property type="protein sequence ID" value="ODM91312.1"/>
    <property type="molecule type" value="Genomic_DNA"/>
</dbReference>
<dbReference type="OMA" id="PYLDIDM"/>
<dbReference type="AlphaFoldDB" id="A0A1D2MEK4"/>
<dbReference type="Gene3D" id="3.90.1150.10">
    <property type="entry name" value="Aspartate Aminotransferase, domain 1"/>
    <property type="match status" value="1"/>
</dbReference>
<reference evidence="2 3" key="1">
    <citation type="journal article" date="2016" name="Genome Biol. Evol.">
        <title>Gene Family Evolution Reflects Adaptation to Soil Environmental Stressors in the Genome of the Collembolan Orchesella cincta.</title>
        <authorList>
            <person name="Faddeeva-Vakhrusheva A."/>
            <person name="Derks M.F."/>
            <person name="Anvar S.Y."/>
            <person name="Agamennone V."/>
            <person name="Suring W."/>
            <person name="Smit S."/>
            <person name="van Straalen N.M."/>
            <person name="Roelofs D."/>
        </authorList>
    </citation>
    <scope>NUCLEOTIDE SEQUENCE [LARGE SCALE GENOMIC DNA]</scope>
    <source>
        <tissue evidence="2">Mixed pool</tissue>
    </source>
</reference>
<dbReference type="InterPro" id="IPR000192">
    <property type="entry name" value="Aminotrans_V_dom"/>
</dbReference>
<name>A0A1D2MEK4_ORCCI</name>
<dbReference type="GO" id="GO:0016740">
    <property type="term" value="F:transferase activity"/>
    <property type="evidence" value="ECO:0007669"/>
    <property type="project" value="UniProtKB-ARBA"/>
</dbReference>
<comment type="caution">
    <text evidence="2">The sequence shown here is derived from an EMBL/GenBank/DDBJ whole genome shotgun (WGS) entry which is preliminary data.</text>
</comment>
<sequence>MDDSEMIRRESDSSSIDYPLALRSSLDYAVIGGHQEFAGPFGKRKYVYMDSTASGRSLSVVENFISNHVLPNYANTHTTTSRTSLQTTLFRDQARDIIRKVVGATDEDEVIFCGSGATAAVHKLVHHCLGPRTKPRKLIVFVGSYEHHSNILPWREAASKVIQVPLDIYGNLDLDFLHAKLKVESEKRSKKEKLIVGCFSAGSNISGALTDDILITSIMHQYGGFAFWDYAAAAPHVQIRMNPGCGGFGAKKDAIFFSGHKFLGGPQTPGVLVVKKHVLLNPVPHGAGGGTVLFTTRKNHQYLESIHEREEGGTPDIIGSIRLGLVVRVRNSVGINLITEVEAGYCWKALQHWNTVPEIHILGSSQSPRLPIVSFMIEHVDSVSNPCKLIKLVCREIVVWNLSISCPNLTFGNLIIFQGYFLHHNYVVALLNDLFGIQCRGGCMCAGPYAQHLLGLDDSLASAYESALKKSLNDKWDHITKIGTLLKPGFVRVAFSYHSSPEEIDFVIKAVAMIAKIGWKLLPMYHMAPDTSVFTFNGRKVCMLLNVLQLGKSHSPDMGSSFPSGTGPIDYPMVLKEAHSIFQKVPKLFHVNQPVQDEFDELLNVPEAKTLKWLLTPLDSLILQTTTKSGAYIKSSKAFSPRKPYYANSLNLLAHKGSIPRMIMKAWLNDDLQEIPPEHTISDYYPTCNLVSDKDTASNSMTRQRV</sequence>
<dbReference type="PANTHER" id="PTHR43686">
    <property type="entry name" value="SULFURTRANSFERASE-RELATED"/>
    <property type="match status" value="1"/>
</dbReference>
<evidence type="ECO:0000313" key="2">
    <source>
        <dbReference type="EMBL" id="ODM91312.1"/>
    </source>
</evidence>
<feature type="domain" description="Aminotransferase class V" evidence="1">
    <location>
        <begin position="47"/>
        <end position="382"/>
    </location>
</feature>